<dbReference type="InterPro" id="IPR012885">
    <property type="entry name" value="F-box_Sdz-33"/>
</dbReference>
<feature type="domain" description="F-box" evidence="1">
    <location>
        <begin position="3"/>
        <end position="54"/>
    </location>
</feature>
<organism evidence="2 3">
    <name type="scientific">Caenorhabditis tropicalis</name>
    <dbReference type="NCBI Taxonomy" id="1561998"/>
    <lineage>
        <taxon>Eukaryota</taxon>
        <taxon>Metazoa</taxon>
        <taxon>Ecdysozoa</taxon>
        <taxon>Nematoda</taxon>
        <taxon>Chromadorea</taxon>
        <taxon>Rhabditida</taxon>
        <taxon>Rhabditina</taxon>
        <taxon>Rhabditomorpha</taxon>
        <taxon>Rhabditoidea</taxon>
        <taxon>Rhabditidae</taxon>
        <taxon>Peloderinae</taxon>
        <taxon>Caenorhabditis</taxon>
    </lineage>
</organism>
<evidence type="ECO:0000313" key="3">
    <source>
        <dbReference type="WBParaSite" id="Csp11.Scaffold629.g9635.t1"/>
    </source>
</evidence>
<dbReference type="PANTHER" id="PTHR21503">
    <property type="entry name" value="F-BOX-CONTAINING HYPOTHETICAL PROTEIN C.ELEGANS"/>
    <property type="match status" value="1"/>
</dbReference>
<dbReference type="AlphaFoldDB" id="A0A1I7UIE2"/>
<dbReference type="Pfam" id="PF00646">
    <property type="entry name" value="F-box"/>
    <property type="match status" value="1"/>
</dbReference>
<dbReference type="Pfam" id="PF07735">
    <property type="entry name" value="FBA_2"/>
    <property type="match status" value="1"/>
</dbReference>
<dbReference type="InterPro" id="IPR001810">
    <property type="entry name" value="F-box_dom"/>
</dbReference>
<keyword evidence="2" id="KW-1185">Reference proteome</keyword>
<dbReference type="PANTHER" id="PTHR21503:SF48">
    <property type="entry name" value="F-BOX ASSOCIATED DOMAIN-CONTAINING PROTEIN-RELATED"/>
    <property type="match status" value="1"/>
</dbReference>
<dbReference type="Proteomes" id="UP000095282">
    <property type="component" value="Unplaced"/>
</dbReference>
<sequence>MTPFLLLNLPHVVLRELWNHFTLYELIILSFCSRKTRQLVKLNYNKSRQSYMGLNGEKEPLELSFRNLVKEYSFLSVRKSTDLKKNKKWEEVSIGGKTVPLVFHSSDEYEIYCEDQQVGITMLVNYIFDVFGKTPNKVWANPPFLWVLELSKRKTDLTIINKPRGADEEEPMSEEEFKYVMKNSWNSNLYISIPKSFLYSGPFENLESFVTSNPLWLSLENLFTMGETISGIVLTKNTNFTIKDINAFIKHWFNNNMRKFRSLFIKIENPTAGELYEGLEDHMITVEQSIHFEGVDLSCYSPAGISVLRRSDGMIAATVEAREGYSLMCVWKDIDSCCQKIETNQPTHGRLRNI</sequence>
<evidence type="ECO:0000313" key="2">
    <source>
        <dbReference type="Proteomes" id="UP000095282"/>
    </source>
</evidence>
<protein>
    <submittedName>
        <fullName evidence="3">F-box domain-containing protein</fullName>
    </submittedName>
</protein>
<dbReference type="WBParaSite" id="Csp11.Scaffold629.g9635.t1">
    <property type="protein sequence ID" value="Csp11.Scaffold629.g9635.t1"/>
    <property type="gene ID" value="Csp11.Scaffold629.g9635"/>
</dbReference>
<proteinExistence type="predicted"/>
<reference evidence="3" key="1">
    <citation type="submission" date="2016-11" db="UniProtKB">
        <authorList>
            <consortium name="WormBaseParasite"/>
        </authorList>
    </citation>
    <scope>IDENTIFICATION</scope>
</reference>
<evidence type="ECO:0000259" key="1">
    <source>
        <dbReference type="PROSITE" id="PS50181"/>
    </source>
</evidence>
<accession>A0A1I7UIE2</accession>
<dbReference type="PROSITE" id="PS50181">
    <property type="entry name" value="FBOX"/>
    <property type="match status" value="1"/>
</dbReference>
<dbReference type="eggNOG" id="ENOG502TKEP">
    <property type="taxonomic scope" value="Eukaryota"/>
</dbReference>
<name>A0A1I7UIE2_9PELO</name>